<sequence>MHIRKLEVSDSAAYLEMLNKLDQETSFMLFEPGERSMTEDEIIARVNNKGSETFVVADKGELGGFISISRGFAKRINHMGYVVMGILKTHQGRGLGTKLFGEVINWAKENGITRLELTVMTHNTAALALYKKMGFLVEGTRKKAMKVEGKYVDEYYMGKII</sequence>
<dbReference type="SUPFAM" id="SSF55729">
    <property type="entry name" value="Acyl-CoA N-acyltransferases (Nat)"/>
    <property type="match status" value="1"/>
</dbReference>
<dbReference type="AlphaFoldDB" id="A0A7G9W5K1"/>
<dbReference type="InterPro" id="IPR016181">
    <property type="entry name" value="Acyl_CoA_acyltransferase"/>
</dbReference>
<keyword evidence="3" id="KW-1185">Reference proteome</keyword>
<dbReference type="InterPro" id="IPR000182">
    <property type="entry name" value="GNAT_dom"/>
</dbReference>
<feature type="domain" description="N-acetyltransferase" evidence="1">
    <location>
        <begin position="1"/>
        <end position="161"/>
    </location>
</feature>
<organism evidence="2 3">
    <name type="scientific">Alkalicella caledoniensis</name>
    <dbReference type="NCBI Taxonomy" id="2731377"/>
    <lineage>
        <taxon>Bacteria</taxon>
        <taxon>Bacillati</taxon>
        <taxon>Bacillota</taxon>
        <taxon>Clostridia</taxon>
        <taxon>Eubacteriales</taxon>
        <taxon>Proteinivoracaceae</taxon>
        <taxon>Alkalicella</taxon>
    </lineage>
</organism>
<proteinExistence type="predicted"/>
<dbReference type="RefSeq" id="WP_213167626.1">
    <property type="nucleotide sequence ID" value="NZ_CP058559.1"/>
</dbReference>
<evidence type="ECO:0000259" key="1">
    <source>
        <dbReference type="PROSITE" id="PS51186"/>
    </source>
</evidence>
<evidence type="ECO:0000313" key="3">
    <source>
        <dbReference type="Proteomes" id="UP000516160"/>
    </source>
</evidence>
<dbReference type="Proteomes" id="UP000516160">
    <property type="component" value="Chromosome"/>
</dbReference>
<gene>
    <name evidence="2" type="ORF">HYG86_03845</name>
</gene>
<evidence type="ECO:0000313" key="2">
    <source>
        <dbReference type="EMBL" id="QNO13963.1"/>
    </source>
</evidence>
<accession>A0A7G9W5K1</accession>
<reference evidence="2 3" key="1">
    <citation type="submission" date="2020-07" db="EMBL/GenBank/DDBJ databases">
        <title>Alkalicella. sp. LB2 genome.</title>
        <authorList>
            <person name="Postec A."/>
            <person name="Quemeneur M."/>
        </authorList>
    </citation>
    <scope>NUCLEOTIDE SEQUENCE [LARGE SCALE GENOMIC DNA]</scope>
    <source>
        <strain evidence="2 3">LB2</strain>
    </source>
</reference>
<dbReference type="EMBL" id="CP058559">
    <property type="protein sequence ID" value="QNO13963.1"/>
    <property type="molecule type" value="Genomic_DNA"/>
</dbReference>
<name>A0A7G9W5K1_ALKCA</name>
<dbReference type="PANTHER" id="PTHR43072">
    <property type="entry name" value="N-ACETYLTRANSFERASE"/>
    <property type="match status" value="1"/>
</dbReference>
<protein>
    <submittedName>
        <fullName evidence="2">GNAT family N-acetyltransferase</fullName>
    </submittedName>
</protein>
<keyword evidence="2" id="KW-0808">Transferase</keyword>
<dbReference type="KEGG" id="acae:HYG86_03845"/>
<dbReference type="GO" id="GO:0016747">
    <property type="term" value="F:acyltransferase activity, transferring groups other than amino-acyl groups"/>
    <property type="evidence" value="ECO:0007669"/>
    <property type="project" value="InterPro"/>
</dbReference>
<dbReference type="Pfam" id="PF00583">
    <property type="entry name" value="Acetyltransf_1"/>
    <property type="match status" value="1"/>
</dbReference>
<dbReference type="CDD" id="cd04301">
    <property type="entry name" value="NAT_SF"/>
    <property type="match status" value="1"/>
</dbReference>
<dbReference type="PROSITE" id="PS51186">
    <property type="entry name" value="GNAT"/>
    <property type="match status" value="1"/>
</dbReference>
<dbReference type="Gene3D" id="3.40.630.30">
    <property type="match status" value="1"/>
</dbReference>